<evidence type="ECO:0000313" key="1">
    <source>
        <dbReference type="EMBL" id="MEQ2233377.1"/>
    </source>
</evidence>
<accession>A0ABV0TPJ5</accession>
<organism evidence="1 2">
    <name type="scientific">Ilyodon furcidens</name>
    <name type="common">goldbreast splitfin</name>
    <dbReference type="NCBI Taxonomy" id="33524"/>
    <lineage>
        <taxon>Eukaryota</taxon>
        <taxon>Metazoa</taxon>
        <taxon>Chordata</taxon>
        <taxon>Craniata</taxon>
        <taxon>Vertebrata</taxon>
        <taxon>Euteleostomi</taxon>
        <taxon>Actinopterygii</taxon>
        <taxon>Neopterygii</taxon>
        <taxon>Teleostei</taxon>
        <taxon>Neoteleostei</taxon>
        <taxon>Acanthomorphata</taxon>
        <taxon>Ovalentaria</taxon>
        <taxon>Atherinomorphae</taxon>
        <taxon>Cyprinodontiformes</taxon>
        <taxon>Goodeidae</taxon>
        <taxon>Ilyodon</taxon>
    </lineage>
</organism>
<sequence>MSKLCQKCQHFVWPPLFSSTALTLLGIEFTRGSQVVTGILLHDNIIELEDVGAITTFRFRMHHRCSIGYRSEDMLGQSSPLTPSFFSRAVSPWRCVWGVIMMEYCPAAHFSKRLDHALLHTVLLYSL</sequence>
<protein>
    <recommendedName>
        <fullName evidence="3">Secreted protein</fullName>
    </recommendedName>
</protein>
<dbReference type="Proteomes" id="UP001482620">
    <property type="component" value="Unassembled WGS sequence"/>
</dbReference>
<gene>
    <name evidence="1" type="ORF">ILYODFUR_021094</name>
</gene>
<evidence type="ECO:0000313" key="2">
    <source>
        <dbReference type="Proteomes" id="UP001482620"/>
    </source>
</evidence>
<name>A0ABV0TPJ5_9TELE</name>
<dbReference type="EMBL" id="JAHRIQ010036978">
    <property type="protein sequence ID" value="MEQ2233377.1"/>
    <property type="molecule type" value="Genomic_DNA"/>
</dbReference>
<keyword evidence="2" id="KW-1185">Reference proteome</keyword>
<reference evidence="1 2" key="1">
    <citation type="submission" date="2021-06" db="EMBL/GenBank/DDBJ databases">
        <authorList>
            <person name="Palmer J.M."/>
        </authorList>
    </citation>
    <scope>NUCLEOTIDE SEQUENCE [LARGE SCALE GENOMIC DNA]</scope>
    <source>
        <strain evidence="2">if_2019</strain>
        <tissue evidence="1">Muscle</tissue>
    </source>
</reference>
<proteinExistence type="predicted"/>
<evidence type="ECO:0008006" key="3">
    <source>
        <dbReference type="Google" id="ProtNLM"/>
    </source>
</evidence>
<comment type="caution">
    <text evidence="1">The sequence shown here is derived from an EMBL/GenBank/DDBJ whole genome shotgun (WGS) entry which is preliminary data.</text>
</comment>